<accession>A0ABU1B2D6</accession>
<dbReference type="RefSeq" id="WP_308952503.1">
    <property type="nucleotide sequence ID" value="NZ_JARXHW010000089.1"/>
</dbReference>
<feature type="region of interest" description="Disordered" evidence="1">
    <location>
        <begin position="176"/>
        <end position="209"/>
    </location>
</feature>
<evidence type="ECO:0008006" key="4">
    <source>
        <dbReference type="Google" id="ProtNLM"/>
    </source>
</evidence>
<evidence type="ECO:0000313" key="2">
    <source>
        <dbReference type="EMBL" id="MDQ8209587.1"/>
    </source>
</evidence>
<name>A0ABU1B2D6_9BACT</name>
<evidence type="ECO:0000256" key="1">
    <source>
        <dbReference type="SAM" id="MobiDB-lite"/>
    </source>
</evidence>
<reference evidence="2 3" key="1">
    <citation type="submission" date="2023-04" db="EMBL/GenBank/DDBJ databases">
        <title>A novel bacteria isolated from coastal sediment.</title>
        <authorList>
            <person name="Liu X.-J."/>
            <person name="Du Z.-J."/>
        </authorList>
    </citation>
    <scope>NUCLEOTIDE SEQUENCE [LARGE SCALE GENOMIC DNA]</scope>
    <source>
        <strain evidence="2 3">SDUM461003</strain>
    </source>
</reference>
<gene>
    <name evidence="2" type="ORF">QEH52_18835</name>
</gene>
<comment type="caution">
    <text evidence="2">The sequence shown here is derived from an EMBL/GenBank/DDBJ whole genome shotgun (WGS) entry which is preliminary data.</text>
</comment>
<evidence type="ECO:0000313" key="3">
    <source>
        <dbReference type="Proteomes" id="UP001225316"/>
    </source>
</evidence>
<dbReference type="Proteomes" id="UP001225316">
    <property type="component" value="Unassembled WGS sequence"/>
</dbReference>
<organism evidence="2 3">
    <name type="scientific">Thalassobacterium maritimum</name>
    <dbReference type="NCBI Taxonomy" id="3041265"/>
    <lineage>
        <taxon>Bacteria</taxon>
        <taxon>Pseudomonadati</taxon>
        <taxon>Verrucomicrobiota</taxon>
        <taxon>Opitutia</taxon>
        <taxon>Puniceicoccales</taxon>
        <taxon>Coraliomargaritaceae</taxon>
        <taxon>Thalassobacterium</taxon>
    </lineage>
</organism>
<dbReference type="EMBL" id="JARXHW010000089">
    <property type="protein sequence ID" value="MDQ8209587.1"/>
    <property type="molecule type" value="Genomic_DNA"/>
</dbReference>
<protein>
    <recommendedName>
        <fullName evidence="4">DUF4240 domain-containing protein</fullName>
    </recommendedName>
</protein>
<proteinExistence type="predicted"/>
<keyword evidence="3" id="KW-1185">Reference proteome</keyword>
<feature type="compositionally biased region" description="Basic and acidic residues" evidence="1">
    <location>
        <begin position="187"/>
        <end position="197"/>
    </location>
</feature>
<sequence length="209" mass="24031">MDNSSTNDEENDVIERVLHIAQLRAEVEKVAGSPIVGEGGVGGNLETQEAFWEHIHAFETAPLMSLNDALLERRGFRALPLEQLATDEALHTALWKLLHALASMRVFFHCSDHLSDRAFYCLLLNEVLTAETQIMPDGSEWNCRYDMTEFASEDEPEANEIYLKYYADDAEREYWNHQFPDDTMPGKAERPYDRDRFLPIPPEEQESHT</sequence>